<dbReference type="Proteomes" id="UP000036923">
    <property type="component" value="Unassembled WGS sequence"/>
</dbReference>
<protein>
    <submittedName>
        <fullName evidence="1">Uncharacterized protein</fullName>
    </submittedName>
</protein>
<accession>A0A0L6JME5</accession>
<organism evidence="1 2">
    <name type="scientific">Pseudobacteroides cellulosolvens ATCC 35603 = DSM 2933</name>
    <dbReference type="NCBI Taxonomy" id="398512"/>
    <lineage>
        <taxon>Bacteria</taxon>
        <taxon>Bacillati</taxon>
        <taxon>Bacillota</taxon>
        <taxon>Clostridia</taxon>
        <taxon>Eubacteriales</taxon>
        <taxon>Oscillospiraceae</taxon>
        <taxon>Pseudobacteroides</taxon>
    </lineage>
</organism>
<evidence type="ECO:0000313" key="1">
    <source>
        <dbReference type="EMBL" id="KNY26928.1"/>
    </source>
</evidence>
<dbReference type="EMBL" id="LGTC01000001">
    <property type="protein sequence ID" value="KNY26928.1"/>
    <property type="molecule type" value="Genomic_DNA"/>
</dbReference>
<sequence length="122" mass="15026">MSLYARLRKERRRHFKVFMKNAVCIDGIYIFQIHQIPNIIEYGQEFDFWIIDEKDCYMLRIEKSKEQVVYFSRRKWQNPLYCIMKIDFDYIDVMSNLRLLKQMGIPYKMRGQIKRNLTVQAN</sequence>
<keyword evidence="2" id="KW-1185">Reference proteome</keyword>
<evidence type="ECO:0000313" key="2">
    <source>
        <dbReference type="Proteomes" id="UP000036923"/>
    </source>
</evidence>
<dbReference type="STRING" id="398512.Bccel_2193"/>
<gene>
    <name evidence="1" type="ORF">Bccel_2193</name>
</gene>
<name>A0A0L6JME5_9FIRM</name>
<reference evidence="2" key="1">
    <citation type="submission" date="2015-07" db="EMBL/GenBank/DDBJ databases">
        <title>Near-Complete Genome Sequence of the Cellulolytic Bacterium Bacteroides (Pseudobacteroides) cellulosolvens ATCC 35603.</title>
        <authorList>
            <person name="Dassa B."/>
            <person name="Utturkar S.M."/>
            <person name="Klingeman D.M."/>
            <person name="Hurt R.A."/>
            <person name="Keller M."/>
            <person name="Xu J."/>
            <person name="Reddy Y.H.K."/>
            <person name="Borovok I."/>
            <person name="Grinberg I.R."/>
            <person name="Lamed R."/>
            <person name="Zhivin O."/>
            <person name="Bayer E.A."/>
            <person name="Brown S.D."/>
        </authorList>
    </citation>
    <scope>NUCLEOTIDE SEQUENCE [LARGE SCALE GENOMIC DNA]</scope>
    <source>
        <strain evidence="2">DSM 2933</strain>
    </source>
</reference>
<dbReference type="AlphaFoldDB" id="A0A0L6JME5"/>
<comment type="caution">
    <text evidence="1">The sequence shown here is derived from an EMBL/GenBank/DDBJ whole genome shotgun (WGS) entry which is preliminary data.</text>
</comment>
<proteinExistence type="predicted"/>